<dbReference type="CDD" id="cd07377">
    <property type="entry name" value="WHTH_GntR"/>
    <property type="match status" value="1"/>
</dbReference>
<dbReference type="InterPro" id="IPR036388">
    <property type="entry name" value="WH-like_DNA-bd_sf"/>
</dbReference>
<evidence type="ECO:0000313" key="5">
    <source>
        <dbReference type="EMBL" id="TQL43406.1"/>
    </source>
</evidence>
<proteinExistence type="predicted"/>
<dbReference type="InterPro" id="IPR011711">
    <property type="entry name" value="GntR_C"/>
</dbReference>
<keyword evidence="1" id="KW-0805">Transcription regulation</keyword>
<dbReference type="Proteomes" id="UP000319094">
    <property type="component" value="Unassembled WGS sequence"/>
</dbReference>
<dbReference type="InterPro" id="IPR036390">
    <property type="entry name" value="WH_DNA-bd_sf"/>
</dbReference>
<gene>
    <name evidence="5" type="ORF">FB468_1427</name>
</gene>
<dbReference type="PANTHER" id="PTHR43537:SF5">
    <property type="entry name" value="UXU OPERON TRANSCRIPTIONAL REGULATOR"/>
    <property type="match status" value="1"/>
</dbReference>
<dbReference type="RefSeq" id="WP_141886728.1">
    <property type="nucleotide sequence ID" value="NZ_BAAAUY010000010.1"/>
</dbReference>
<dbReference type="Gene3D" id="1.20.120.530">
    <property type="entry name" value="GntR ligand-binding domain-like"/>
    <property type="match status" value="1"/>
</dbReference>
<dbReference type="PRINTS" id="PR00035">
    <property type="entry name" value="HTHGNTR"/>
</dbReference>
<reference evidence="5 6" key="1">
    <citation type="submission" date="2019-06" db="EMBL/GenBank/DDBJ databases">
        <title>Sequencing the genomes of 1000 actinobacteria strains.</title>
        <authorList>
            <person name="Klenk H.-P."/>
        </authorList>
    </citation>
    <scope>NUCLEOTIDE SEQUENCE [LARGE SCALE GENOMIC DNA]</scope>
    <source>
        <strain evidence="5 6">DSM 8803</strain>
    </source>
</reference>
<evidence type="ECO:0000256" key="2">
    <source>
        <dbReference type="ARBA" id="ARBA00023125"/>
    </source>
</evidence>
<dbReference type="InterPro" id="IPR008920">
    <property type="entry name" value="TF_FadR/GntR_C"/>
</dbReference>
<dbReference type="GO" id="GO:0003700">
    <property type="term" value="F:DNA-binding transcription factor activity"/>
    <property type="evidence" value="ECO:0007669"/>
    <property type="project" value="InterPro"/>
</dbReference>
<dbReference type="GO" id="GO:0003677">
    <property type="term" value="F:DNA binding"/>
    <property type="evidence" value="ECO:0007669"/>
    <property type="project" value="UniProtKB-KW"/>
</dbReference>
<protein>
    <submittedName>
        <fullName evidence="5">DNA-binding FadR family transcriptional regulator</fullName>
    </submittedName>
</protein>
<dbReference type="Pfam" id="PF07729">
    <property type="entry name" value="FCD"/>
    <property type="match status" value="1"/>
</dbReference>
<dbReference type="SMART" id="SM00895">
    <property type="entry name" value="FCD"/>
    <property type="match status" value="1"/>
</dbReference>
<sequence length="261" mass="28150">MAFEADQRGGRQLVSARVETGPAQTLADEIADRLVTALAVGDYLPGARLPAERELAAMLGVGRVTVRAAIERLVGLGLIRKQQGRGGGNFVVEPTTDDARASIARVLSATWDRLIDQHEAQTWMHGAIAAAAADRRTAADVEVLRERLDGYREAESGRAAQKADEAFHLAITEAANSPALAGLLFSLESQIHLSAPAHPWGSERGRRDMEARALRDHELLFEAISAGDSPRAHEVGRVHARINREHLENALRDARASGTVT</sequence>
<keyword evidence="6" id="KW-1185">Reference proteome</keyword>
<dbReference type="InterPro" id="IPR000524">
    <property type="entry name" value="Tscrpt_reg_HTH_GntR"/>
</dbReference>
<dbReference type="EMBL" id="VFON01000001">
    <property type="protein sequence ID" value="TQL43406.1"/>
    <property type="molecule type" value="Genomic_DNA"/>
</dbReference>
<dbReference type="Gene3D" id="1.10.10.10">
    <property type="entry name" value="Winged helix-like DNA-binding domain superfamily/Winged helix DNA-binding domain"/>
    <property type="match status" value="1"/>
</dbReference>
<organism evidence="5 6">
    <name type="scientific">Leucobacter komagatae</name>
    <dbReference type="NCBI Taxonomy" id="55969"/>
    <lineage>
        <taxon>Bacteria</taxon>
        <taxon>Bacillati</taxon>
        <taxon>Actinomycetota</taxon>
        <taxon>Actinomycetes</taxon>
        <taxon>Micrococcales</taxon>
        <taxon>Microbacteriaceae</taxon>
        <taxon>Leucobacter</taxon>
    </lineage>
</organism>
<dbReference type="Pfam" id="PF00392">
    <property type="entry name" value="GntR"/>
    <property type="match status" value="1"/>
</dbReference>
<dbReference type="PANTHER" id="PTHR43537">
    <property type="entry name" value="TRANSCRIPTIONAL REGULATOR, GNTR FAMILY"/>
    <property type="match status" value="1"/>
</dbReference>
<dbReference type="PROSITE" id="PS50949">
    <property type="entry name" value="HTH_GNTR"/>
    <property type="match status" value="1"/>
</dbReference>
<dbReference type="OrthoDB" id="9784718at2"/>
<evidence type="ECO:0000259" key="4">
    <source>
        <dbReference type="PROSITE" id="PS50949"/>
    </source>
</evidence>
<comment type="caution">
    <text evidence="5">The sequence shown here is derived from an EMBL/GenBank/DDBJ whole genome shotgun (WGS) entry which is preliminary data.</text>
</comment>
<dbReference type="SMART" id="SM00345">
    <property type="entry name" value="HTH_GNTR"/>
    <property type="match status" value="1"/>
</dbReference>
<keyword evidence="3" id="KW-0804">Transcription</keyword>
<dbReference type="AlphaFoldDB" id="A0A542Y5R7"/>
<evidence type="ECO:0000256" key="3">
    <source>
        <dbReference type="ARBA" id="ARBA00023163"/>
    </source>
</evidence>
<name>A0A542Y5R7_9MICO</name>
<dbReference type="SUPFAM" id="SSF46785">
    <property type="entry name" value="Winged helix' DNA-binding domain"/>
    <property type="match status" value="1"/>
</dbReference>
<keyword evidence="2 5" id="KW-0238">DNA-binding</keyword>
<accession>A0A542Y5R7</accession>
<evidence type="ECO:0000256" key="1">
    <source>
        <dbReference type="ARBA" id="ARBA00023015"/>
    </source>
</evidence>
<evidence type="ECO:0000313" key="6">
    <source>
        <dbReference type="Proteomes" id="UP000319094"/>
    </source>
</evidence>
<feature type="domain" description="HTH gntR-type" evidence="4">
    <location>
        <begin position="24"/>
        <end position="94"/>
    </location>
</feature>
<dbReference type="SUPFAM" id="SSF48008">
    <property type="entry name" value="GntR ligand-binding domain-like"/>
    <property type="match status" value="1"/>
</dbReference>